<name>A0A371CN67_9APHY</name>
<dbReference type="GO" id="GO:0016705">
    <property type="term" value="F:oxidoreductase activity, acting on paired donors, with incorporation or reduction of molecular oxygen"/>
    <property type="evidence" value="ECO:0007669"/>
    <property type="project" value="InterPro"/>
</dbReference>
<dbReference type="Gene3D" id="1.10.630.10">
    <property type="entry name" value="Cytochrome P450"/>
    <property type="match status" value="1"/>
</dbReference>
<dbReference type="Proteomes" id="UP000256964">
    <property type="component" value="Unassembled WGS sequence"/>
</dbReference>
<dbReference type="GO" id="GO:0004497">
    <property type="term" value="F:monooxygenase activity"/>
    <property type="evidence" value="ECO:0007669"/>
    <property type="project" value="UniProtKB-KW"/>
</dbReference>
<dbReference type="SUPFAM" id="SSF48264">
    <property type="entry name" value="Cytochrome P450"/>
    <property type="match status" value="1"/>
</dbReference>
<keyword evidence="8" id="KW-0349">Heme</keyword>
<dbReference type="GO" id="GO:0020037">
    <property type="term" value="F:heme binding"/>
    <property type="evidence" value="ECO:0007669"/>
    <property type="project" value="InterPro"/>
</dbReference>
<accession>A0A371CN67</accession>
<feature type="binding site" description="axial binding residue" evidence="8">
    <location>
        <position position="496"/>
    </location>
    <ligand>
        <name>heme</name>
        <dbReference type="ChEBI" id="CHEBI:30413"/>
    </ligand>
    <ligandPart>
        <name>Fe</name>
        <dbReference type="ChEBI" id="CHEBI:18248"/>
    </ligandPart>
</feature>
<evidence type="ECO:0000313" key="9">
    <source>
        <dbReference type="EMBL" id="RDX41712.1"/>
    </source>
</evidence>
<evidence type="ECO:0000313" key="10">
    <source>
        <dbReference type="Proteomes" id="UP000256964"/>
    </source>
</evidence>
<reference evidence="9 10" key="1">
    <citation type="journal article" date="2018" name="Biotechnol. Biofuels">
        <title>Integrative visual omics of the white-rot fungus Polyporus brumalis exposes the biotechnological potential of its oxidative enzymes for delignifying raw plant biomass.</title>
        <authorList>
            <person name="Miyauchi S."/>
            <person name="Rancon A."/>
            <person name="Drula E."/>
            <person name="Hage H."/>
            <person name="Chaduli D."/>
            <person name="Favel A."/>
            <person name="Grisel S."/>
            <person name="Henrissat B."/>
            <person name="Herpoel-Gimbert I."/>
            <person name="Ruiz-Duenas F.J."/>
            <person name="Chevret D."/>
            <person name="Hainaut M."/>
            <person name="Lin J."/>
            <person name="Wang M."/>
            <person name="Pangilinan J."/>
            <person name="Lipzen A."/>
            <person name="Lesage-Meessen L."/>
            <person name="Navarro D."/>
            <person name="Riley R."/>
            <person name="Grigoriev I.V."/>
            <person name="Zhou S."/>
            <person name="Raouche S."/>
            <person name="Rosso M.N."/>
        </authorList>
    </citation>
    <scope>NUCLEOTIDE SEQUENCE [LARGE SCALE GENOMIC DNA]</scope>
    <source>
        <strain evidence="9 10">BRFM 1820</strain>
    </source>
</reference>
<dbReference type="PRINTS" id="PR00465">
    <property type="entry name" value="EP450IV"/>
</dbReference>
<dbReference type="InterPro" id="IPR050121">
    <property type="entry name" value="Cytochrome_P450_monoxygenase"/>
</dbReference>
<dbReference type="InterPro" id="IPR001128">
    <property type="entry name" value="Cyt_P450"/>
</dbReference>
<dbReference type="PANTHER" id="PTHR24305:SF187">
    <property type="entry name" value="P450, PUTATIVE (EUROFUNG)-RELATED"/>
    <property type="match status" value="1"/>
</dbReference>
<evidence type="ECO:0000256" key="3">
    <source>
        <dbReference type="ARBA" id="ARBA00010617"/>
    </source>
</evidence>
<dbReference type="OrthoDB" id="6692864at2759"/>
<keyword evidence="5" id="KW-0560">Oxidoreductase</keyword>
<evidence type="ECO:0000256" key="8">
    <source>
        <dbReference type="PIRSR" id="PIRSR602403-1"/>
    </source>
</evidence>
<dbReference type="InterPro" id="IPR036396">
    <property type="entry name" value="Cyt_P450_sf"/>
</dbReference>
<keyword evidence="7 9" id="KW-0503">Monooxygenase</keyword>
<dbReference type="Pfam" id="PF00067">
    <property type="entry name" value="p450"/>
    <property type="match status" value="1"/>
</dbReference>
<evidence type="ECO:0000256" key="5">
    <source>
        <dbReference type="ARBA" id="ARBA00023002"/>
    </source>
</evidence>
<dbReference type="GO" id="GO:0005506">
    <property type="term" value="F:iron ion binding"/>
    <property type="evidence" value="ECO:0007669"/>
    <property type="project" value="InterPro"/>
</dbReference>
<dbReference type="PANTHER" id="PTHR24305">
    <property type="entry name" value="CYTOCHROME P450"/>
    <property type="match status" value="1"/>
</dbReference>
<dbReference type="PRINTS" id="PR00385">
    <property type="entry name" value="P450"/>
</dbReference>
<keyword evidence="10" id="KW-1185">Reference proteome</keyword>
<dbReference type="AlphaFoldDB" id="A0A371CN67"/>
<dbReference type="CDD" id="cd11061">
    <property type="entry name" value="CYP67-like"/>
    <property type="match status" value="1"/>
</dbReference>
<comment type="similarity">
    <text evidence="3">Belongs to the cytochrome P450 family.</text>
</comment>
<comment type="pathway">
    <text evidence="2">Secondary metabolite biosynthesis.</text>
</comment>
<organism evidence="9 10">
    <name type="scientific">Lentinus brumalis</name>
    <dbReference type="NCBI Taxonomy" id="2498619"/>
    <lineage>
        <taxon>Eukaryota</taxon>
        <taxon>Fungi</taxon>
        <taxon>Dikarya</taxon>
        <taxon>Basidiomycota</taxon>
        <taxon>Agaricomycotina</taxon>
        <taxon>Agaricomycetes</taxon>
        <taxon>Polyporales</taxon>
        <taxon>Polyporaceae</taxon>
        <taxon>Lentinus</taxon>
    </lineage>
</organism>
<dbReference type="STRING" id="139420.A0A371CN67"/>
<dbReference type="InterPro" id="IPR002403">
    <property type="entry name" value="Cyt_P450_E_grp-IV"/>
</dbReference>
<evidence type="ECO:0000256" key="1">
    <source>
        <dbReference type="ARBA" id="ARBA00001971"/>
    </source>
</evidence>
<keyword evidence="6 8" id="KW-0408">Iron</keyword>
<sequence>MDTLVHTTGYSRTTINWSVSVVYGLVAALLPCNTALLLPPTAVAFYHAQETWDLLTLASYSATILYRVSPLHPLSRYPGPFWCKTSKIWWSLLTLRGYGHYRLKVLHKRYGDVVRIGPNELSIRDPEAIAPLLGAAGVPKGPGIVGSILASGQRAEDTAMIGLVDVDEHLRRRRPWNRAFGSAAVKEYEPLIARRTRQLLDALSQQEGAVELGKWFNYFSYDSMCDMAYGGGSELLRDGDANNVWALLNHGVILGAFFCHLPWLGPYVGSIPGAAGPLTTLMGHARRFAAARIQRGSSTRDLFHYLNNEDLPEKPPPPTKQLVDDSILAILAGADTTSSAILSVVFCLATHPQAHAKLQTEVDKFFPAGEDILSAPDFKDMHYLSAVINEALRLYPPAPGGGQARKVPADASPVAVGSLILPPGTYFWIHAYSIHRDPRNFAHPDAFWPDRWLVASGRIPLAAASQPPTATSQPTTAPLTHNESAFFPFSHGPMNCPGKPLAQLELRMVVCAFLQRFRFRLAEGWDVREYERGYKDHFVASRPELPVVLEAR</sequence>
<dbReference type="EMBL" id="KZ857504">
    <property type="protein sequence ID" value="RDX41712.1"/>
    <property type="molecule type" value="Genomic_DNA"/>
</dbReference>
<protein>
    <submittedName>
        <fullName evidence="9">High nitrogen upregulated cytochrome P450 monooxygenase 2</fullName>
    </submittedName>
</protein>
<evidence type="ECO:0000256" key="4">
    <source>
        <dbReference type="ARBA" id="ARBA00022723"/>
    </source>
</evidence>
<evidence type="ECO:0000256" key="7">
    <source>
        <dbReference type="ARBA" id="ARBA00023033"/>
    </source>
</evidence>
<proteinExistence type="inferred from homology"/>
<evidence type="ECO:0000256" key="2">
    <source>
        <dbReference type="ARBA" id="ARBA00005179"/>
    </source>
</evidence>
<comment type="cofactor">
    <cofactor evidence="1 8">
        <name>heme</name>
        <dbReference type="ChEBI" id="CHEBI:30413"/>
    </cofactor>
</comment>
<evidence type="ECO:0000256" key="6">
    <source>
        <dbReference type="ARBA" id="ARBA00023004"/>
    </source>
</evidence>
<gene>
    <name evidence="9" type="ORF">OH76DRAFT_1422973</name>
</gene>
<keyword evidence="4 8" id="KW-0479">Metal-binding</keyword>